<evidence type="ECO:0000313" key="2">
    <source>
        <dbReference type="EMBL" id="KAK1744965.1"/>
    </source>
</evidence>
<evidence type="ECO:0008006" key="4">
    <source>
        <dbReference type="Google" id="ProtNLM"/>
    </source>
</evidence>
<keyword evidence="1" id="KW-0732">Signal</keyword>
<sequence length="606" mass="67369">MVVQANRYLLLLVAAAVLAAGKGDDSEQCGVYIAESSTDHVLGSFAGKSYQRDELIGSSDAIVQAFDLRYHNRNEDEQFTAMLITFLERVGRRILMGGQPRQRSSAGHVGMINAVIYQPATLLKSDTDLLSSGYDESTSPGRGAFTLHHNLTLIAVDKITAGSEIFLDFGSEYNGYEDVTKANIDDYRKMDEAIEKIEAADEVYQFMKNDVLDLTAEARAPAARSLLPSTYHGLQEIMDKGGSALNTYPSVVKDVDWLKNNAYCQDNLVVGVSEIEHAGRGAFAKREMKKGEVVAPMPLVALNYGRKALTMTEYLNEHGQEVDSDEDAATTTVKTQQMLNYMLEHPQSSVLFFPAGPLVPYVNHGGKDANVKMIWSTKPWSNVKNAQKLEVESLSGVGAVDMIVELVATRGVIGLWREWAKAWKKHTDEWKKKMKKVTLKSAMVLNENHHSTEKAAPFPAPSEDDSDFGNENVALQCLLLYDVDKVERRRNEDGTRTKVYPWIPHPANANRLKTDSAIRSINRGGCRIVERSGDEASGYRYVVQPESNPDILVKNVPHSAIRFVDLPYRSPHHDETAFRHAIGFPDAIFPAAWKDLPGGYKDRDEL</sequence>
<dbReference type="InterPro" id="IPR046341">
    <property type="entry name" value="SET_dom_sf"/>
</dbReference>
<dbReference type="Gene3D" id="2.170.270.10">
    <property type="entry name" value="SET domain"/>
    <property type="match status" value="1"/>
</dbReference>
<dbReference type="AlphaFoldDB" id="A0AAD8YH26"/>
<feature type="signal peptide" evidence="1">
    <location>
        <begin position="1"/>
        <end position="23"/>
    </location>
</feature>
<gene>
    <name evidence="2" type="ORF">QTG54_004256</name>
</gene>
<name>A0AAD8YH26_9STRA</name>
<dbReference type="EMBL" id="JATAAI010000006">
    <property type="protein sequence ID" value="KAK1744965.1"/>
    <property type="molecule type" value="Genomic_DNA"/>
</dbReference>
<dbReference type="Proteomes" id="UP001224775">
    <property type="component" value="Unassembled WGS sequence"/>
</dbReference>
<feature type="chain" id="PRO_5042258259" description="SET domain-containing protein" evidence="1">
    <location>
        <begin position="24"/>
        <end position="606"/>
    </location>
</feature>
<proteinExistence type="predicted"/>
<evidence type="ECO:0000313" key="3">
    <source>
        <dbReference type="Proteomes" id="UP001224775"/>
    </source>
</evidence>
<accession>A0AAD8YH26</accession>
<reference evidence="2" key="1">
    <citation type="submission" date="2023-06" db="EMBL/GenBank/DDBJ databases">
        <title>Survivors Of The Sea: Transcriptome response of Skeletonema marinoi to long-term dormancy.</title>
        <authorList>
            <person name="Pinder M.I.M."/>
            <person name="Kourtchenko O."/>
            <person name="Robertson E.K."/>
            <person name="Larsson T."/>
            <person name="Maumus F."/>
            <person name="Osuna-Cruz C.M."/>
            <person name="Vancaester E."/>
            <person name="Stenow R."/>
            <person name="Vandepoele K."/>
            <person name="Ploug H."/>
            <person name="Bruchert V."/>
            <person name="Godhe A."/>
            <person name="Topel M."/>
        </authorList>
    </citation>
    <scope>NUCLEOTIDE SEQUENCE</scope>
    <source>
        <strain evidence="2">R05AC</strain>
    </source>
</reference>
<organism evidence="2 3">
    <name type="scientific">Skeletonema marinoi</name>
    <dbReference type="NCBI Taxonomy" id="267567"/>
    <lineage>
        <taxon>Eukaryota</taxon>
        <taxon>Sar</taxon>
        <taxon>Stramenopiles</taxon>
        <taxon>Ochrophyta</taxon>
        <taxon>Bacillariophyta</taxon>
        <taxon>Coscinodiscophyceae</taxon>
        <taxon>Thalassiosirophycidae</taxon>
        <taxon>Thalassiosirales</taxon>
        <taxon>Skeletonemataceae</taxon>
        <taxon>Skeletonema</taxon>
        <taxon>Skeletonema marinoi-dohrnii complex</taxon>
    </lineage>
</organism>
<protein>
    <recommendedName>
        <fullName evidence="4">SET domain-containing protein</fullName>
    </recommendedName>
</protein>
<comment type="caution">
    <text evidence="2">The sequence shown here is derived from an EMBL/GenBank/DDBJ whole genome shotgun (WGS) entry which is preliminary data.</text>
</comment>
<dbReference type="SUPFAM" id="SSF82199">
    <property type="entry name" value="SET domain"/>
    <property type="match status" value="1"/>
</dbReference>
<evidence type="ECO:0000256" key="1">
    <source>
        <dbReference type="SAM" id="SignalP"/>
    </source>
</evidence>
<keyword evidence="3" id="KW-1185">Reference proteome</keyword>